<evidence type="ECO:0000313" key="3">
    <source>
        <dbReference type="WBParaSite" id="PSAMB.scaffold623size45401.g7477.t1"/>
    </source>
</evidence>
<feature type="compositionally biased region" description="Basic and acidic residues" evidence="1">
    <location>
        <begin position="156"/>
        <end position="170"/>
    </location>
</feature>
<dbReference type="WBParaSite" id="PSAMB.scaffold623size45401.g7477.t1">
    <property type="protein sequence ID" value="PSAMB.scaffold623size45401.g7477.t1"/>
    <property type="gene ID" value="PSAMB.scaffold623size45401.g7477"/>
</dbReference>
<evidence type="ECO:0000256" key="1">
    <source>
        <dbReference type="SAM" id="MobiDB-lite"/>
    </source>
</evidence>
<protein>
    <submittedName>
        <fullName evidence="3">Uncharacterized protein</fullName>
    </submittedName>
</protein>
<organism evidence="2 3">
    <name type="scientific">Plectus sambesii</name>
    <dbReference type="NCBI Taxonomy" id="2011161"/>
    <lineage>
        <taxon>Eukaryota</taxon>
        <taxon>Metazoa</taxon>
        <taxon>Ecdysozoa</taxon>
        <taxon>Nematoda</taxon>
        <taxon>Chromadorea</taxon>
        <taxon>Plectida</taxon>
        <taxon>Plectina</taxon>
        <taxon>Plectoidea</taxon>
        <taxon>Plectidae</taxon>
        <taxon>Plectus</taxon>
    </lineage>
</organism>
<evidence type="ECO:0000313" key="2">
    <source>
        <dbReference type="Proteomes" id="UP000887566"/>
    </source>
</evidence>
<name>A0A914X1A9_9BILA</name>
<feature type="region of interest" description="Disordered" evidence="1">
    <location>
        <begin position="156"/>
        <end position="178"/>
    </location>
</feature>
<proteinExistence type="predicted"/>
<dbReference type="AlphaFoldDB" id="A0A914X1A9"/>
<accession>A0A914X1A9</accession>
<dbReference type="Proteomes" id="UP000887566">
    <property type="component" value="Unplaced"/>
</dbReference>
<keyword evidence="2" id="KW-1185">Reference proteome</keyword>
<sequence length="278" mass="31257">MPVRVQGARMARNVRQQKKLQKKDESKRDEGDEKKKGEKAKSPDMSKPRGSIGDRGADQRRPSSTPDQRRPSSTADQRRRSSTADALLQVAAKSSPAKSKPDPKQMAWMRKRMVQDDTVVDQTAVELQRMRAAHMELLASNFNLASTTVVSRAAKKEGWGTRQTSEDRESGSIGIGKKKPHFRTTEEWKKKKARIIRKIRTMGRMNLAFLLARMPQPSLLLLRRKLHAPCVIPGPSAAAWQISGAARKVELRWWRRALAAPSSPASTAFTRCFVPAKR</sequence>
<feature type="compositionally biased region" description="Basic and acidic residues" evidence="1">
    <location>
        <begin position="22"/>
        <end position="47"/>
    </location>
</feature>
<feature type="compositionally biased region" description="Polar residues" evidence="1">
    <location>
        <begin position="62"/>
        <end position="75"/>
    </location>
</feature>
<reference evidence="3" key="1">
    <citation type="submission" date="2022-11" db="UniProtKB">
        <authorList>
            <consortium name="WormBaseParasite"/>
        </authorList>
    </citation>
    <scope>IDENTIFICATION</scope>
</reference>
<feature type="region of interest" description="Disordered" evidence="1">
    <location>
        <begin position="1"/>
        <end position="84"/>
    </location>
</feature>